<dbReference type="GO" id="GO:0035999">
    <property type="term" value="P:tetrahydrofolate interconversion"/>
    <property type="evidence" value="ECO:0007669"/>
    <property type="project" value="UniProtKB-UniPathway"/>
</dbReference>
<dbReference type="EMBL" id="OB660444">
    <property type="protein sequence ID" value="CAD7224810.1"/>
    <property type="molecule type" value="Genomic_DNA"/>
</dbReference>
<dbReference type="EC" id="1.5.1.53" evidence="7"/>
<evidence type="ECO:0000256" key="3">
    <source>
        <dbReference type="ARBA" id="ARBA00006743"/>
    </source>
</evidence>
<feature type="non-terminal residue" evidence="11">
    <location>
        <position position="1"/>
    </location>
</feature>
<organism evidence="11">
    <name type="scientific">Cyprideis torosa</name>
    <dbReference type="NCBI Taxonomy" id="163714"/>
    <lineage>
        <taxon>Eukaryota</taxon>
        <taxon>Metazoa</taxon>
        <taxon>Ecdysozoa</taxon>
        <taxon>Arthropoda</taxon>
        <taxon>Crustacea</taxon>
        <taxon>Oligostraca</taxon>
        <taxon>Ostracoda</taxon>
        <taxon>Podocopa</taxon>
        <taxon>Podocopida</taxon>
        <taxon>Cytherocopina</taxon>
        <taxon>Cytheroidea</taxon>
        <taxon>Cytherideidae</taxon>
        <taxon>Cyprideis</taxon>
    </lineage>
</organism>
<evidence type="ECO:0000313" key="11">
    <source>
        <dbReference type="EMBL" id="CAD7224810.1"/>
    </source>
</evidence>
<evidence type="ECO:0000256" key="1">
    <source>
        <dbReference type="ARBA" id="ARBA00001974"/>
    </source>
</evidence>
<dbReference type="GO" id="GO:0005829">
    <property type="term" value="C:cytosol"/>
    <property type="evidence" value="ECO:0007669"/>
    <property type="project" value="TreeGrafter"/>
</dbReference>
<dbReference type="GO" id="GO:0106313">
    <property type="term" value="F:methylenetetrahydrofolate reductase (NADPH) activity"/>
    <property type="evidence" value="ECO:0007669"/>
    <property type="project" value="UniProtKB-EC"/>
</dbReference>
<dbReference type="PANTHER" id="PTHR45754:SF3">
    <property type="entry name" value="METHYLENETETRAHYDROFOLATE REDUCTASE (NADPH)"/>
    <property type="match status" value="1"/>
</dbReference>
<feature type="domain" description="MTHFR SAM-binding regulatory" evidence="10">
    <location>
        <begin position="275"/>
        <end position="575"/>
    </location>
</feature>
<evidence type="ECO:0000256" key="2">
    <source>
        <dbReference type="ARBA" id="ARBA00004777"/>
    </source>
</evidence>
<protein>
    <recommendedName>
        <fullName evidence="7">methylenetetrahydrofolate reductase (NADPH)</fullName>
        <ecNumber evidence="7">1.5.1.53</ecNumber>
    </recommendedName>
</protein>
<proteinExistence type="inferred from homology"/>
<dbReference type="GO" id="GO:0071949">
    <property type="term" value="F:FAD binding"/>
    <property type="evidence" value="ECO:0007669"/>
    <property type="project" value="TreeGrafter"/>
</dbReference>
<dbReference type="InterPro" id="IPR029041">
    <property type="entry name" value="FAD-linked_oxidoreductase-like"/>
</dbReference>
<keyword evidence="5" id="KW-0274">FAD</keyword>
<gene>
    <name evidence="11" type="ORF">CTOB1V02_LOCUS2763</name>
</gene>
<dbReference type="NCBIfam" id="TIGR00677">
    <property type="entry name" value="fadh2_euk"/>
    <property type="match status" value="1"/>
</dbReference>
<evidence type="ECO:0000256" key="7">
    <source>
        <dbReference type="ARBA" id="ARBA00034530"/>
    </source>
</evidence>
<dbReference type="InterPro" id="IPR004621">
    <property type="entry name" value="Fadh2_euk"/>
</dbReference>
<comment type="similarity">
    <text evidence="3">Belongs to the methylenetetrahydrofolate reductase family.</text>
</comment>
<evidence type="ECO:0000256" key="4">
    <source>
        <dbReference type="ARBA" id="ARBA00022630"/>
    </source>
</evidence>
<evidence type="ECO:0000256" key="6">
    <source>
        <dbReference type="ARBA" id="ARBA00023002"/>
    </source>
</evidence>
<name>A0A7R8W6S3_9CRUS</name>
<dbReference type="InterPro" id="IPR003171">
    <property type="entry name" value="Mehydrof_redctse-like"/>
</dbReference>
<reference evidence="11" key="1">
    <citation type="submission" date="2020-11" db="EMBL/GenBank/DDBJ databases">
        <authorList>
            <person name="Tran Van P."/>
        </authorList>
    </citation>
    <scope>NUCLEOTIDE SEQUENCE</scope>
</reference>
<accession>A0A7R8W6S3</accession>
<comment type="pathway">
    <text evidence="2 9">One-carbon metabolism; tetrahydrofolate interconversion.</text>
</comment>
<keyword evidence="4" id="KW-0285">Flavoprotein</keyword>
<comment type="cofactor">
    <cofactor evidence="1">
        <name>FAD</name>
        <dbReference type="ChEBI" id="CHEBI:57692"/>
    </cofactor>
</comment>
<dbReference type="Pfam" id="PF21895">
    <property type="entry name" value="MTHFR_C"/>
    <property type="match status" value="1"/>
</dbReference>
<dbReference type="SUPFAM" id="SSF51730">
    <property type="entry name" value="FAD-linked oxidoreductase"/>
    <property type="match status" value="1"/>
</dbReference>
<evidence type="ECO:0000256" key="9">
    <source>
        <dbReference type="RuleBase" id="RU004254"/>
    </source>
</evidence>
<dbReference type="GO" id="GO:0009086">
    <property type="term" value="P:methionine biosynthetic process"/>
    <property type="evidence" value="ECO:0007669"/>
    <property type="project" value="TreeGrafter"/>
</dbReference>
<evidence type="ECO:0000256" key="5">
    <source>
        <dbReference type="ARBA" id="ARBA00022827"/>
    </source>
</evidence>
<dbReference type="AlphaFoldDB" id="A0A7R8W6S3"/>
<keyword evidence="6" id="KW-0560">Oxidoreductase</keyword>
<evidence type="ECO:0000256" key="8">
    <source>
        <dbReference type="ARBA" id="ARBA00047751"/>
    </source>
</evidence>
<dbReference type="Gene3D" id="3.20.20.220">
    <property type="match status" value="1"/>
</dbReference>
<dbReference type="Pfam" id="PF02219">
    <property type="entry name" value="MTHFR"/>
    <property type="match status" value="1"/>
</dbReference>
<dbReference type="CDD" id="cd00537">
    <property type="entry name" value="MTHFR"/>
    <property type="match status" value="1"/>
</dbReference>
<dbReference type="OrthoDB" id="16284at2759"/>
<dbReference type="InterPro" id="IPR053806">
    <property type="entry name" value="MTHFR_C"/>
</dbReference>
<dbReference type="UniPathway" id="UPA00193"/>
<sequence>RLLVFRFDRMAMSGPLFIDVTWHPAGDPGSEKETSSMMIASSALNYCGLETMLHLTCCKLSKSDITRYLTKAKELGIRNILALRGDLPADEESWRPSEDGCRYAVDLVRYIRQEFGNDFVIGVAGYPNGHPEAESYEEDLRHLKEKVDAGGQFIITQLFFKAETFIQFEKDCRAIGITVPIIPGIMPIQSYDSLRHIVKLSKLDVPRDLVEKIEPLKDNDEAIRDFGVHMAVNMIKKLFDAKVAPGVHFYTLNREVATLEILKQLDLYSKADVSKRTFPWKMAANFKRCAEDVRPIFWAQRPKSYIYRTQHWDEFPNGRWGSSQSPAFGDLKDYYLFYLKSKSPKDELLAMWGSDIRSEKEVWNVFARYVGGETNETGITVTRLPWNDEALAPETNLLRDQLVRFNKNGILTINSQPAVNAAPSTDPIVGWGKPGGYVFQKAYLEFFACPQIVEQLLEILEDYCPRVNFHITDKTGATNLTNAAKHRANAVTWGVFPGTEIIQPTVVDPDSFQVWKDEAFALWYEGWGSLYPANSPSRNLLNEIRDTYLLVNLVDNDFVSNSCLWEILEKTLSRVNSKAAVTESAKALNGY</sequence>
<comment type="catalytic activity">
    <reaction evidence="8">
        <text>(6S)-5-methyl-5,6,7,8-tetrahydrofolate + NADP(+) = (6R)-5,10-methylene-5,6,7,8-tetrahydrofolate + NADPH + H(+)</text>
        <dbReference type="Rhea" id="RHEA:19817"/>
        <dbReference type="ChEBI" id="CHEBI:15378"/>
        <dbReference type="ChEBI" id="CHEBI:15636"/>
        <dbReference type="ChEBI" id="CHEBI:18608"/>
        <dbReference type="ChEBI" id="CHEBI:57783"/>
        <dbReference type="ChEBI" id="CHEBI:58349"/>
        <dbReference type="EC" id="1.5.1.53"/>
    </reaction>
    <physiologicalReaction direction="right-to-left" evidence="8">
        <dbReference type="Rhea" id="RHEA:19819"/>
    </physiologicalReaction>
</comment>
<dbReference type="PANTHER" id="PTHR45754">
    <property type="entry name" value="METHYLENETETRAHYDROFOLATE REDUCTASE"/>
    <property type="match status" value="1"/>
</dbReference>
<evidence type="ECO:0000259" key="10">
    <source>
        <dbReference type="Pfam" id="PF21895"/>
    </source>
</evidence>